<dbReference type="Gene3D" id="1.20.1720.10">
    <property type="entry name" value="Multidrug resistance protein D"/>
    <property type="match status" value="1"/>
</dbReference>
<feature type="transmembrane region" description="Helical" evidence="1">
    <location>
        <begin position="97"/>
        <end position="115"/>
    </location>
</feature>
<feature type="transmembrane region" description="Helical" evidence="1">
    <location>
        <begin position="233"/>
        <end position="253"/>
    </location>
</feature>
<dbReference type="AlphaFoldDB" id="A0A1I0NRA4"/>
<feature type="transmembrane region" description="Helical" evidence="1">
    <location>
        <begin position="322"/>
        <end position="344"/>
    </location>
</feature>
<dbReference type="PANTHER" id="PTHR23518">
    <property type="entry name" value="C-METHYLTRANSFERASE"/>
    <property type="match status" value="1"/>
</dbReference>
<sequence>MGILDTDRRVLVLAMARMADALGNSFLIVVLPAYIGAEGRVAVDSFTGQLAVAGVDVLVVTPALLIGLVLSMFGFLNSFLQPLSGRLSDRAGVRKPFILGGLALLAVASGAYSFVSDYRLVLVLRALQGVGAALTVPATVALVNELGTTDTRGNNFGVFNTFRLIGFGFGPIVAGVVLTRFGFDAAFAVAVVGALVSFALVEWLVEEPPRADAEAGEDLSIAVRGDRSLLDPVFALGIATVCMGICIALFATLEATINDRLGQSSVLFGAQFGAVTLANVVFQVPIGDASDTYGRRPFIVAGFVLLIPATLAQGYAPTPATMVLARFVQGIAVAAVFAPSLAVAGDLARKGASGSTLSVLTMGFGLGTAIGPLASGFLVRFGFAVPFAVGSALAALALAVVYTQVRETVEDAESVRAVPGD</sequence>
<evidence type="ECO:0000256" key="1">
    <source>
        <dbReference type="SAM" id="Phobius"/>
    </source>
</evidence>
<evidence type="ECO:0000259" key="2">
    <source>
        <dbReference type="PROSITE" id="PS50850"/>
    </source>
</evidence>
<evidence type="ECO:0000313" key="4">
    <source>
        <dbReference type="Proteomes" id="UP000198518"/>
    </source>
</evidence>
<feature type="domain" description="Major facilitator superfamily (MFS) profile" evidence="2">
    <location>
        <begin position="9"/>
        <end position="409"/>
    </location>
</feature>
<feature type="transmembrane region" description="Helical" evidence="1">
    <location>
        <begin position="265"/>
        <end position="286"/>
    </location>
</feature>
<gene>
    <name evidence="3" type="ORF">SAMN04487945_1081</name>
</gene>
<feature type="transmembrane region" description="Helical" evidence="1">
    <location>
        <begin position="156"/>
        <end position="179"/>
    </location>
</feature>
<feature type="transmembrane region" description="Helical" evidence="1">
    <location>
        <begin position="381"/>
        <end position="402"/>
    </location>
</feature>
<dbReference type="OrthoDB" id="117970at2157"/>
<feature type="transmembrane region" description="Helical" evidence="1">
    <location>
        <begin position="356"/>
        <end position="375"/>
    </location>
</feature>
<dbReference type="InterPro" id="IPR020846">
    <property type="entry name" value="MFS_dom"/>
</dbReference>
<feature type="transmembrane region" description="Helical" evidence="1">
    <location>
        <begin position="298"/>
        <end position="316"/>
    </location>
</feature>
<accession>A0A1I0NRA4</accession>
<dbReference type="Gene3D" id="1.20.1250.20">
    <property type="entry name" value="MFS general substrate transporter like domains"/>
    <property type="match status" value="1"/>
</dbReference>
<dbReference type="GO" id="GO:0022857">
    <property type="term" value="F:transmembrane transporter activity"/>
    <property type="evidence" value="ECO:0007669"/>
    <property type="project" value="InterPro"/>
</dbReference>
<feature type="transmembrane region" description="Helical" evidence="1">
    <location>
        <begin position="185"/>
        <end position="205"/>
    </location>
</feature>
<organism evidence="3 4">
    <name type="scientific">Halobacterium jilantaiense</name>
    <dbReference type="NCBI Taxonomy" id="355548"/>
    <lineage>
        <taxon>Archaea</taxon>
        <taxon>Methanobacteriati</taxon>
        <taxon>Methanobacteriota</taxon>
        <taxon>Stenosarchaea group</taxon>
        <taxon>Halobacteria</taxon>
        <taxon>Halobacteriales</taxon>
        <taxon>Halobacteriaceae</taxon>
        <taxon>Halobacterium</taxon>
    </lineage>
</organism>
<dbReference type="SUPFAM" id="SSF103473">
    <property type="entry name" value="MFS general substrate transporter"/>
    <property type="match status" value="2"/>
</dbReference>
<dbReference type="RefSeq" id="WP_089668336.1">
    <property type="nucleotide sequence ID" value="NZ_FOJA01000001.1"/>
</dbReference>
<keyword evidence="1" id="KW-0812">Transmembrane</keyword>
<keyword evidence="1" id="KW-1133">Transmembrane helix</keyword>
<dbReference type="EMBL" id="FOJA01000001">
    <property type="protein sequence ID" value="SEW03986.1"/>
    <property type="molecule type" value="Genomic_DNA"/>
</dbReference>
<keyword evidence="1" id="KW-0472">Membrane</keyword>
<dbReference type="Pfam" id="PF07690">
    <property type="entry name" value="MFS_1"/>
    <property type="match status" value="1"/>
</dbReference>
<feature type="transmembrane region" description="Helical" evidence="1">
    <location>
        <begin position="57"/>
        <end position="76"/>
    </location>
</feature>
<keyword evidence="4" id="KW-1185">Reference proteome</keyword>
<reference evidence="3 4" key="1">
    <citation type="submission" date="2016-10" db="EMBL/GenBank/DDBJ databases">
        <authorList>
            <person name="de Groot N.N."/>
        </authorList>
    </citation>
    <scope>NUCLEOTIDE SEQUENCE [LARGE SCALE GENOMIC DNA]</scope>
    <source>
        <strain evidence="3 4">CGMCC 1.5337</strain>
    </source>
</reference>
<dbReference type="Proteomes" id="UP000198518">
    <property type="component" value="Unassembled WGS sequence"/>
</dbReference>
<feature type="transmembrane region" description="Helical" evidence="1">
    <location>
        <begin position="21"/>
        <end position="37"/>
    </location>
</feature>
<dbReference type="PROSITE" id="PS50850">
    <property type="entry name" value="MFS"/>
    <property type="match status" value="1"/>
</dbReference>
<evidence type="ECO:0000313" key="3">
    <source>
        <dbReference type="EMBL" id="SEW03986.1"/>
    </source>
</evidence>
<dbReference type="InterPro" id="IPR036259">
    <property type="entry name" value="MFS_trans_sf"/>
</dbReference>
<dbReference type="InterPro" id="IPR011701">
    <property type="entry name" value="MFS"/>
</dbReference>
<name>A0A1I0NRA4_9EURY</name>
<proteinExistence type="predicted"/>
<feature type="transmembrane region" description="Helical" evidence="1">
    <location>
        <begin position="121"/>
        <end position="144"/>
    </location>
</feature>
<dbReference type="CDD" id="cd17325">
    <property type="entry name" value="MFS_MdtG_SLC18_like"/>
    <property type="match status" value="1"/>
</dbReference>
<dbReference type="PANTHER" id="PTHR23518:SF2">
    <property type="entry name" value="MAJOR FACILITATOR SUPERFAMILY TRANSPORTER"/>
    <property type="match status" value="1"/>
</dbReference>
<protein>
    <submittedName>
        <fullName evidence="3">Predicted arabinose efflux permease, MFS family</fullName>
    </submittedName>
</protein>